<comment type="caution">
    <text evidence="1">The sequence shown here is derived from an EMBL/GenBank/DDBJ whole genome shotgun (WGS) entry which is preliminary data.</text>
</comment>
<proteinExistence type="predicted"/>
<sequence>MGADGGLADMEQLRRFGKAAGFHHAGKRLQLPKLHESLLLRAIPQIKIADKNRTPRICAALFSFVC</sequence>
<reference evidence="1" key="1">
    <citation type="submission" date="2019-08" db="EMBL/GenBank/DDBJ databases">
        <authorList>
            <person name="Kucharzyk K."/>
            <person name="Murdoch R.W."/>
            <person name="Higgins S."/>
            <person name="Loffler F."/>
        </authorList>
    </citation>
    <scope>NUCLEOTIDE SEQUENCE</scope>
</reference>
<name>A0A645JP54_9ZZZZ</name>
<dbReference type="EMBL" id="VSSQ01146327">
    <property type="protein sequence ID" value="MPN64850.1"/>
    <property type="molecule type" value="Genomic_DNA"/>
</dbReference>
<protein>
    <submittedName>
        <fullName evidence="1">Uncharacterized protein</fullName>
    </submittedName>
</protein>
<evidence type="ECO:0000313" key="1">
    <source>
        <dbReference type="EMBL" id="MPN64850.1"/>
    </source>
</evidence>
<dbReference type="AlphaFoldDB" id="A0A645JP54"/>
<gene>
    <name evidence="1" type="ORF">SDC9_212628</name>
</gene>
<organism evidence="1">
    <name type="scientific">bioreactor metagenome</name>
    <dbReference type="NCBI Taxonomy" id="1076179"/>
    <lineage>
        <taxon>unclassified sequences</taxon>
        <taxon>metagenomes</taxon>
        <taxon>ecological metagenomes</taxon>
    </lineage>
</organism>
<accession>A0A645JP54</accession>